<evidence type="ECO:0000313" key="2">
    <source>
        <dbReference type="EMBL" id="MBU3878327.1"/>
    </source>
</evidence>
<evidence type="ECO:0000313" key="3">
    <source>
        <dbReference type="Proteomes" id="UP000723714"/>
    </source>
</evidence>
<gene>
    <name evidence="2" type="ORF">HGO97_021215</name>
</gene>
<dbReference type="Pfam" id="PF00355">
    <property type="entry name" value="Rieske"/>
    <property type="match status" value="1"/>
</dbReference>
<dbReference type="RefSeq" id="WP_216245024.1">
    <property type="nucleotide sequence ID" value="NZ_JABACJ020000031.1"/>
</dbReference>
<dbReference type="PANTHER" id="PTHR13847:SF274">
    <property type="entry name" value="RIESKE 2FE-2S IRON-SULFUR PROTEIN YHFW-RELATED"/>
    <property type="match status" value="1"/>
</dbReference>
<reference evidence="2 3" key="1">
    <citation type="submission" date="2021-06" db="EMBL/GenBank/DDBJ databases">
        <title>Faecalicatena sp. nov. isolated from porcine feces.</title>
        <authorList>
            <person name="Oh B.S."/>
            <person name="Lee J.H."/>
        </authorList>
    </citation>
    <scope>NUCLEOTIDE SEQUENCE [LARGE SCALE GENOMIC DNA]</scope>
    <source>
        <strain evidence="2 3">AGMB00832</strain>
    </source>
</reference>
<dbReference type="InterPro" id="IPR017941">
    <property type="entry name" value="Rieske_2Fe-2S"/>
</dbReference>
<protein>
    <submittedName>
        <fullName evidence="2">FAD-dependent oxidoreductase</fullName>
    </submittedName>
</protein>
<dbReference type="InterPro" id="IPR006076">
    <property type="entry name" value="FAD-dep_OxRdtase"/>
</dbReference>
<dbReference type="PROSITE" id="PS51296">
    <property type="entry name" value="RIESKE"/>
    <property type="match status" value="1"/>
</dbReference>
<dbReference type="Proteomes" id="UP000723714">
    <property type="component" value="Unassembled WGS sequence"/>
</dbReference>
<dbReference type="PANTHER" id="PTHR13847">
    <property type="entry name" value="SARCOSINE DEHYDROGENASE-RELATED"/>
    <property type="match status" value="1"/>
</dbReference>
<dbReference type="Pfam" id="PF01266">
    <property type="entry name" value="DAO"/>
    <property type="match status" value="1"/>
</dbReference>
<evidence type="ECO:0000259" key="1">
    <source>
        <dbReference type="PROSITE" id="PS51296"/>
    </source>
</evidence>
<keyword evidence="3" id="KW-1185">Reference proteome</keyword>
<proteinExistence type="predicted"/>
<name>A0ABS6D9P0_9FIRM</name>
<dbReference type="EMBL" id="JABACJ020000031">
    <property type="protein sequence ID" value="MBU3878327.1"/>
    <property type="molecule type" value="Genomic_DNA"/>
</dbReference>
<organism evidence="2 3">
    <name type="scientific">Faecalicatena faecalis</name>
    <dbReference type="NCBI Taxonomy" id="2726362"/>
    <lineage>
        <taxon>Bacteria</taxon>
        <taxon>Bacillati</taxon>
        <taxon>Bacillota</taxon>
        <taxon>Clostridia</taxon>
        <taxon>Lachnospirales</taxon>
        <taxon>Lachnospiraceae</taxon>
        <taxon>Faecalicatena</taxon>
    </lineage>
</organism>
<sequence length="486" mass="54552">MVNKSIWSLSTSTERRETLKGTITTDTAIIGGGLAGVLTAHFLEQAGRNCVILEAARIGSGQTKNTTAKVTSQHGLIYGKLIESVGKEKAGQYAAANQEAIRRYKILVDKYQIDCDWKDCPAYLYTARHTRKIREEYEAVKRLGIPAELTEKTELPCPVKLALKFKDQGRFHPLKFLYKMAAGLQIYENTKVKDVKENVVITDQGEVHAKQIIFACHYPFLNVPGYYFMRMHQERSYVVSVKHADMMEGMYYGIDSDALSYRSAGEVLLVGGGGHRTGKAPTGDPYEYLAHMAESYWPDCVETARWSAQDCMTLDHIPYIGQFSHSRPNWYVATGFGKWGMTSSMVSAMILTDLICKRENPYAEVFSPLRYNVQASAGNFIKDSGHAAAGLLKRAVWIPQEKLEQVHAGEGAVVEHEGHKYGVYKSETGETYAVSAHCPHLGCQLEWNAHEKSWDCPCHGSRFDYRGRHLDEPAQEDILCRKKEGK</sequence>
<accession>A0ABS6D9P0</accession>
<comment type="caution">
    <text evidence="2">The sequence shown here is derived from an EMBL/GenBank/DDBJ whole genome shotgun (WGS) entry which is preliminary data.</text>
</comment>
<feature type="domain" description="Rieske" evidence="1">
    <location>
        <begin position="397"/>
        <end position="486"/>
    </location>
</feature>